<dbReference type="EMBL" id="BK015519">
    <property type="protein sequence ID" value="DAE10738.1"/>
    <property type="molecule type" value="Genomic_DNA"/>
</dbReference>
<dbReference type="InterPro" id="IPR027417">
    <property type="entry name" value="P-loop_NTPase"/>
</dbReference>
<accession>A0A8S5PV32</accession>
<feature type="region of interest" description="Disordered" evidence="1">
    <location>
        <begin position="244"/>
        <end position="273"/>
    </location>
</feature>
<reference evidence="2" key="1">
    <citation type="journal article" date="2021" name="Proc. Natl. Acad. Sci. U.S.A.">
        <title>A Catalog of Tens of Thousands of Viruses from Human Metagenomes Reveals Hidden Associations with Chronic Diseases.</title>
        <authorList>
            <person name="Tisza M.J."/>
            <person name="Buck C.B."/>
        </authorList>
    </citation>
    <scope>NUCLEOTIDE SEQUENCE</scope>
    <source>
        <strain evidence="2">CtQve5</strain>
    </source>
</reference>
<evidence type="ECO:0000256" key="1">
    <source>
        <dbReference type="SAM" id="MobiDB-lite"/>
    </source>
</evidence>
<dbReference type="SUPFAM" id="SSF52540">
    <property type="entry name" value="P-loop containing nucleoside triphosphate hydrolases"/>
    <property type="match status" value="1"/>
</dbReference>
<sequence length="339" mass="38681">MNITKGIVQRAVKSCIYGVEGIGKSTFASKFPKPLFLDLDKGTARLDVDRIEDITTWSDLMKTVQDFAYLENNPYETLIIDTADAAARLCEKHVIQTRAQGKTSIEDIPYGKGYKMLAEEFATLLIWLEVLIEKGFNVVILAHAMMKTITKPDDDGQYDHWELKLPGNTSNKIGPLVKEWADLLLFADFKTIIVTDGLKKKARGGKRLMYASHTPFADAKNRFGLQDQMPFDYQEIEKIIPRREETKKIEDDKPPVKKQTRKKSESRTSDKEKDKAISALRLLMADADISEERVRDAVTLAGKYPEGTKIDEYDLSFIQEELIAKWEKFSQFVNENIPF</sequence>
<protein>
    <submittedName>
        <fullName evidence="2">AAA domain protein</fullName>
    </submittedName>
</protein>
<dbReference type="Pfam" id="PF13479">
    <property type="entry name" value="AAA_24"/>
    <property type="match status" value="1"/>
</dbReference>
<evidence type="ECO:0000313" key="2">
    <source>
        <dbReference type="EMBL" id="DAE10738.1"/>
    </source>
</evidence>
<proteinExistence type="predicted"/>
<feature type="compositionally biased region" description="Basic and acidic residues" evidence="1">
    <location>
        <begin position="262"/>
        <end position="273"/>
    </location>
</feature>
<feature type="compositionally biased region" description="Basic and acidic residues" evidence="1">
    <location>
        <begin position="244"/>
        <end position="255"/>
    </location>
</feature>
<name>A0A8S5PV32_9CAUD</name>
<organism evidence="2">
    <name type="scientific">Myoviridae sp. ctQve5</name>
    <dbReference type="NCBI Taxonomy" id="2825103"/>
    <lineage>
        <taxon>Viruses</taxon>
        <taxon>Duplodnaviria</taxon>
        <taxon>Heunggongvirae</taxon>
        <taxon>Uroviricota</taxon>
        <taxon>Caudoviricetes</taxon>
    </lineage>
</organism>